<name>A0A428SXR5_9HYPO</name>
<feature type="region of interest" description="Disordered" evidence="1">
    <location>
        <begin position="38"/>
        <end position="66"/>
    </location>
</feature>
<gene>
    <name evidence="2" type="ORF">CEP52_012606</name>
</gene>
<feature type="compositionally biased region" description="Basic and acidic residues" evidence="1">
    <location>
        <begin position="50"/>
        <end position="61"/>
    </location>
</feature>
<keyword evidence="3" id="KW-1185">Reference proteome</keyword>
<comment type="caution">
    <text evidence="2">The sequence shown here is derived from an EMBL/GenBank/DDBJ whole genome shotgun (WGS) entry which is preliminary data.</text>
</comment>
<evidence type="ECO:0000256" key="1">
    <source>
        <dbReference type="SAM" id="MobiDB-lite"/>
    </source>
</evidence>
<dbReference type="AlphaFoldDB" id="A0A428SXR5"/>
<proteinExistence type="predicted"/>
<reference evidence="2 3" key="1">
    <citation type="submission" date="2017-06" db="EMBL/GenBank/DDBJ databases">
        <title>Comparative genomic analysis of Ambrosia Fusariam Clade fungi.</title>
        <authorList>
            <person name="Stajich J.E."/>
            <person name="Carrillo J."/>
            <person name="Kijimoto T."/>
            <person name="Eskalen A."/>
            <person name="O'Donnell K."/>
            <person name="Kasson M."/>
        </authorList>
    </citation>
    <scope>NUCLEOTIDE SEQUENCE [LARGE SCALE GENOMIC DNA]</scope>
    <source>
        <strain evidence="2 3">NRRL62579</strain>
    </source>
</reference>
<dbReference type="Proteomes" id="UP000287144">
    <property type="component" value="Unassembled WGS sequence"/>
</dbReference>
<evidence type="ECO:0000313" key="3">
    <source>
        <dbReference type="Proteomes" id="UP000287144"/>
    </source>
</evidence>
<sequence length="78" mass="8912">MEPSTEASSCRLSQRQKRLQNGLSLVPKLLPAIETSQPYVDEVQTKGNKGQKDHQQQRSDQHGTNTHFLHVRLLLIHQ</sequence>
<evidence type="ECO:0000313" key="2">
    <source>
        <dbReference type="EMBL" id="RSL94500.1"/>
    </source>
</evidence>
<accession>A0A428SXR5</accession>
<protein>
    <submittedName>
        <fullName evidence="2">Uncharacterized protein</fullName>
    </submittedName>
</protein>
<dbReference type="EMBL" id="NKCK01000166">
    <property type="protein sequence ID" value="RSL94500.1"/>
    <property type="molecule type" value="Genomic_DNA"/>
</dbReference>
<organism evidence="2 3">
    <name type="scientific">Fusarium oligoseptatum</name>
    <dbReference type="NCBI Taxonomy" id="2604345"/>
    <lineage>
        <taxon>Eukaryota</taxon>
        <taxon>Fungi</taxon>
        <taxon>Dikarya</taxon>
        <taxon>Ascomycota</taxon>
        <taxon>Pezizomycotina</taxon>
        <taxon>Sordariomycetes</taxon>
        <taxon>Hypocreomycetidae</taxon>
        <taxon>Hypocreales</taxon>
        <taxon>Nectriaceae</taxon>
        <taxon>Fusarium</taxon>
        <taxon>Fusarium solani species complex</taxon>
    </lineage>
</organism>